<evidence type="ECO:0008006" key="3">
    <source>
        <dbReference type="Google" id="ProtNLM"/>
    </source>
</evidence>
<comment type="caution">
    <text evidence="1">The sequence shown here is derived from an EMBL/GenBank/DDBJ whole genome shotgun (WGS) entry which is preliminary data.</text>
</comment>
<dbReference type="AlphaFoldDB" id="A0A426Z7P9"/>
<dbReference type="Gene3D" id="3.40.50.12780">
    <property type="entry name" value="N-terminal domain of ligase-like"/>
    <property type="match status" value="1"/>
</dbReference>
<accession>A0A426Z7P9</accession>
<dbReference type="PANTHER" id="PTHR24095:SF14">
    <property type="entry name" value="ACETYL-COENZYME A SYNTHETASE 1"/>
    <property type="match status" value="1"/>
</dbReference>
<dbReference type="GO" id="GO:0003987">
    <property type="term" value="F:acetate-CoA ligase activity"/>
    <property type="evidence" value="ECO:0007669"/>
    <property type="project" value="TreeGrafter"/>
</dbReference>
<dbReference type="InterPro" id="IPR045851">
    <property type="entry name" value="AMP-bd_C_sf"/>
</dbReference>
<evidence type="ECO:0000313" key="1">
    <source>
        <dbReference type="EMBL" id="RRT59991.1"/>
    </source>
</evidence>
<reference evidence="1 2" key="1">
    <citation type="journal article" date="2014" name="Agronomy (Basel)">
        <title>A Draft Genome Sequence for Ensete ventricosum, the Drought-Tolerant Tree Against Hunger.</title>
        <authorList>
            <person name="Harrison J."/>
            <person name="Moore K.A."/>
            <person name="Paszkiewicz K."/>
            <person name="Jones T."/>
            <person name="Grant M."/>
            <person name="Ambacheew D."/>
            <person name="Muzemil S."/>
            <person name="Studholme D.J."/>
        </authorList>
    </citation>
    <scope>NUCLEOTIDE SEQUENCE [LARGE SCALE GENOMIC DNA]</scope>
</reference>
<protein>
    <recommendedName>
        <fullName evidence="3">AMP-binding enzyme C-terminal domain-containing protein</fullName>
    </recommendedName>
</protein>
<evidence type="ECO:0000313" key="2">
    <source>
        <dbReference type="Proteomes" id="UP000287651"/>
    </source>
</evidence>
<dbReference type="PANTHER" id="PTHR24095">
    <property type="entry name" value="ACETYL-COENZYME A SYNTHETASE"/>
    <property type="match status" value="1"/>
</dbReference>
<dbReference type="GO" id="GO:0006085">
    <property type="term" value="P:acetyl-CoA biosynthetic process"/>
    <property type="evidence" value="ECO:0007669"/>
    <property type="project" value="TreeGrafter"/>
</dbReference>
<dbReference type="EMBL" id="AMZH03007977">
    <property type="protein sequence ID" value="RRT59991.1"/>
    <property type="molecule type" value="Genomic_DNA"/>
</dbReference>
<sequence length="177" mass="20003">MQYVTRYHRKSLRVLGSVGEPINPSAWRLPDLLQPVIVDENGNEIEGECSGYLCIKKSWPGAFRTLYGDHERYETTYFKPFAGYYFTGDGCSRLLSSEHQLSKWTSYWHRRGIPLQIGAFAAPDKIHWAPGLPKTRSGKIMRRILRKIASGQLDELGDTSTLADPNVVDQLIALGDC</sequence>
<gene>
    <name evidence="1" type="ORF">B296_00034317</name>
</gene>
<dbReference type="Gene3D" id="3.30.300.30">
    <property type="match status" value="1"/>
</dbReference>
<dbReference type="InterPro" id="IPR042099">
    <property type="entry name" value="ANL_N_sf"/>
</dbReference>
<name>A0A426Z7P9_ENSVE</name>
<proteinExistence type="predicted"/>
<dbReference type="Proteomes" id="UP000287651">
    <property type="component" value="Unassembled WGS sequence"/>
</dbReference>
<organism evidence="1 2">
    <name type="scientific">Ensete ventricosum</name>
    <name type="common">Abyssinian banana</name>
    <name type="synonym">Musa ensete</name>
    <dbReference type="NCBI Taxonomy" id="4639"/>
    <lineage>
        <taxon>Eukaryota</taxon>
        <taxon>Viridiplantae</taxon>
        <taxon>Streptophyta</taxon>
        <taxon>Embryophyta</taxon>
        <taxon>Tracheophyta</taxon>
        <taxon>Spermatophyta</taxon>
        <taxon>Magnoliopsida</taxon>
        <taxon>Liliopsida</taxon>
        <taxon>Zingiberales</taxon>
        <taxon>Musaceae</taxon>
        <taxon>Ensete</taxon>
    </lineage>
</organism>
<dbReference type="SUPFAM" id="SSF56801">
    <property type="entry name" value="Acetyl-CoA synthetase-like"/>
    <property type="match status" value="1"/>
</dbReference>